<gene>
    <name evidence="2" type="ORF">SMN809_LOCUS32978</name>
</gene>
<dbReference type="EMBL" id="CAJOBI010070739">
    <property type="protein sequence ID" value="CAF4456859.1"/>
    <property type="molecule type" value="Genomic_DNA"/>
</dbReference>
<feature type="non-terminal residue" evidence="2">
    <location>
        <position position="1"/>
    </location>
</feature>
<reference evidence="2" key="1">
    <citation type="submission" date="2021-02" db="EMBL/GenBank/DDBJ databases">
        <authorList>
            <person name="Nowell W R."/>
        </authorList>
    </citation>
    <scope>NUCLEOTIDE SEQUENCE</scope>
</reference>
<accession>A0A8S2WQF2</accession>
<dbReference type="Proteomes" id="UP000676336">
    <property type="component" value="Unassembled WGS sequence"/>
</dbReference>
<organism evidence="2 3">
    <name type="scientific">Rotaria magnacalcarata</name>
    <dbReference type="NCBI Taxonomy" id="392030"/>
    <lineage>
        <taxon>Eukaryota</taxon>
        <taxon>Metazoa</taxon>
        <taxon>Spiralia</taxon>
        <taxon>Gnathifera</taxon>
        <taxon>Rotifera</taxon>
        <taxon>Eurotatoria</taxon>
        <taxon>Bdelloidea</taxon>
        <taxon>Philodinida</taxon>
        <taxon>Philodinidae</taxon>
        <taxon>Rotaria</taxon>
    </lineage>
</organism>
<proteinExistence type="predicted"/>
<comment type="caution">
    <text evidence="2">The sequence shown here is derived from an EMBL/GenBank/DDBJ whole genome shotgun (WGS) entry which is preliminary data.</text>
</comment>
<sequence length="31" mass="3419">MNDTNGDTTYEESDENNSLNETLPMRSTAPA</sequence>
<evidence type="ECO:0000313" key="3">
    <source>
        <dbReference type="Proteomes" id="UP000676336"/>
    </source>
</evidence>
<dbReference type="AlphaFoldDB" id="A0A8S2WQF2"/>
<name>A0A8S2WQF2_9BILA</name>
<protein>
    <submittedName>
        <fullName evidence="2">Uncharacterized protein</fullName>
    </submittedName>
</protein>
<evidence type="ECO:0000313" key="2">
    <source>
        <dbReference type="EMBL" id="CAF4456859.1"/>
    </source>
</evidence>
<feature type="region of interest" description="Disordered" evidence="1">
    <location>
        <begin position="1"/>
        <end position="31"/>
    </location>
</feature>
<evidence type="ECO:0000256" key="1">
    <source>
        <dbReference type="SAM" id="MobiDB-lite"/>
    </source>
</evidence>